<dbReference type="Pfam" id="PF02076">
    <property type="entry name" value="STE3"/>
    <property type="match status" value="1"/>
</dbReference>
<comment type="subcellular location">
    <subcellularLocation>
        <location evidence="1">Membrane</location>
        <topology evidence="1">Multi-pass membrane protein</topology>
    </subcellularLocation>
</comment>
<dbReference type="PANTHER" id="PTHR28097:SF1">
    <property type="entry name" value="PHEROMONE A FACTOR RECEPTOR"/>
    <property type="match status" value="1"/>
</dbReference>
<feature type="transmembrane region" description="Helical" evidence="10">
    <location>
        <begin position="37"/>
        <end position="55"/>
    </location>
</feature>
<keyword evidence="7 10" id="KW-0472">Membrane</keyword>
<keyword evidence="6" id="KW-0297">G-protein coupled receptor</keyword>
<evidence type="ECO:0000313" key="12">
    <source>
        <dbReference type="Proteomes" id="UP000305067"/>
    </source>
</evidence>
<dbReference type="OrthoDB" id="2874149at2759"/>
<keyword evidence="9" id="KW-0807">Transducer</keyword>
<evidence type="ECO:0000256" key="1">
    <source>
        <dbReference type="ARBA" id="ARBA00004141"/>
    </source>
</evidence>
<keyword evidence="8 11" id="KW-0675">Receptor</keyword>
<evidence type="ECO:0000313" key="11">
    <source>
        <dbReference type="EMBL" id="TFK95348.1"/>
    </source>
</evidence>
<evidence type="ECO:0000256" key="4">
    <source>
        <dbReference type="ARBA" id="ARBA00022692"/>
    </source>
</evidence>
<gene>
    <name evidence="11" type="ORF">BDV98DRAFT_598666</name>
</gene>
<feature type="transmembrane region" description="Helical" evidence="10">
    <location>
        <begin position="7"/>
        <end position="25"/>
    </location>
</feature>
<reference evidence="11 12" key="1">
    <citation type="journal article" date="2019" name="Nat. Ecol. Evol.">
        <title>Megaphylogeny resolves global patterns of mushroom evolution.</title>
        <authorList>
            <person name="Varga T."/>
            <person name="Krizsan K."/>
            <person name="Foldi C."/>
            <person name="Dima B."/>
            <person name="Sanchez-Garcia M."/>
            <person name="Sanchez-Ramirez S."/>
            <person name="Szollosi G.J."/>
            <person name="Szarkandi J.G."/>
            <person name="Papp V."/>
            <person name="Albert L."/>
            <person name="Andreopoulos W."/>
            <person name="Angelini C."/>
            <person name="Antonin V."/>
            <person name="Barry K.W."/>
            <person name="Bougher N.L."/>
            <person name="Buchanan P."/>
            <person name="Buyck B."/>
            <person name="Bense V."/>
            <person name="Catcheside P."/>
            <person name="Chovatia M."/>
            <person name="Cooper J."/>
            <person name="Damon W."/>
            <person name="Desjardin D."/>
            <person name="Finy P."/>
            <person name="Geml J."/>
            <person name="Haridas S."/>
            <person name="Hughes K."/>
            <person name="Justo A."/>
            <person name="Karasinski D."/>
            <person name="Kautmanova I."/>
            <person name="Kiss B."/>
            <person name="Kocsube S."/>
            <person name="Kotiranta H."/>
            <person name="LaButti K.M."/>
            <person name="Lechner B.E."/>
            <person name="Liimatainen K."/>
            <person name="Lipzen A."/>
            <person name="Lukacs Z."/>
            <person name="Mihaltcheva S."/>
            <person name="Morgado L.N."/>
            <person name="Niskanen T."/>
            <person name="Noordeloos M.E."/>
            <person name="Ohm R.A."/>
            <person name="Ortiz-Santana B."/>
            <person name="Ovrebo C."/>
            <person name="Racz N."/>
            <person name="Riley R."/>
            <person name="Savchenko A."/>
            <person name="Shiryaev A."/>
            <person name="Soop K."/>
            <person name="Spirin V."/>
            <person name="Szebenyi C."/>
            <person name="Tomsovsky M."/>
            <person name="Tulloss R.E."/>
            <person name="Uehling J."/>
            <person name="Grigoriev I.V."/>
            <person name="Vagvolgyi C."/>
            <person name="Papp T."/>
            <person name="Martin F.M."/>
            <person name="Miettinen O."/>
            <person name="Hibbett D.S."/>
            <person name="Nagy L.G."/>
        </authorList>
    </citation>
    <scope>NUCLEOTIDE SEQUENCE [LARGE SCALE GENOMIC DNA]</scope>
    <source>
        <strain evidence="11 12">CBS 309.79</strain>
    </source>
</reference>
<dbReference type="Proteomes" id="UP000305067">
    <property type="component" value="Unassembled WGS sequence"/>
</dbReference>
<feature type="transmembrane region" description="Helical" evidence="10">
    <location>
        <begin position="112"/>
        <end position="132"/>
    </location>
</feature>
<dbReference type="GO" id="GO:0004934">
    <property type="term" value="F:mating-type alpha-factor pheromone receptor activity"/>
    <property type="evidence" value="ECO:0007669"/>
    <property type="project" value="InterPro"/>
</dbReference>
<evidence type="ECO:0000256" key="7">
    <source>
        <dbReference type="ARBA" id="ARBA00023136"/>
    </source>
</evidence>
<evidence type="ECO:0000256" key="8">
    <source>
        <dbReference type="ARBA" id="ARBA00023170"/>
    </source>
</evidence>
<dbReference type="GO" id="GO:0000750">
    <property type="term" value="P:pheromone-dependent signal transduction involved in conjugation with cellular fusion"/>
    <property type="evidence" value="ECO:0007669"/>
    <property type="project" value="TreeGrafter"/>
</dbReference>
<comment type="similarity">
    <text evidence="2">Belongs to the G-protein coupled receptor 4 family.</text>
</comment>
<evidence type="ECO:0000256" key="3">
    <source>
        <dbReference type="ARBA" id="ARBA00022507"/>
    </source>
</evidence>
<dbReference type="InterPro" id="IPR000481">
    <property type="entry name" value="GPCR_Pheromne_B_alpha_rcpt"/>
</dbReference>
<evidence type="ECO:0000256" key="10">
    <source>
        <dbReference type="SAM" id="Phobius"/>
    </source>
</evidence>
<name>A0A5C3Q557_9AGAR</name>
<feature type="transmembrane region" description="Helical" evidence="10">
    <location>
        <begin position="271"/>
        <end position="289"/>
    </location>
</feature>
<accession>A0A5C3Q557</accession>
<keyword evidence="12" id="KW-1185">Reference proteome</keyword>
<keyword evidence="5 10" id="KW-1133">Transmembrane helix</keyword>
<proteinExistence type="inferred from homology"/>
<dbReference type="InterPro" id="IPR001499">
    <property type="entry name" value="GPCR_STE3"/>
</dbReference>
<sequence>MSVPNEVYSAFLFLSFLATTIPLPWHLQAWNTGTVLYMVWTAIGSLNQFINSIVWNGNAINHNPIWCDISSKIWVGMNFAIPAASLCINRRLYYIASVTTVTVTKKEKMRGVMIDLGIGLGLPVLGMIVHYVNQGHRFDIYEDIGCYPFTYNTPMFYGLQVVPMYLIAIASAIYCMLSIRAFNQRRVQRKQLLVTYSNLNANRYIRLMALAGCDLLLTIPAMTWAVVTNVRLGVSPWISWEDTHWGFSKVDQYPALFWRANPISEIAMETSRWSIVVCAFVFFALFGFADEARKNYKLAFDSIAKHVGITTIRSSTSGSSTAGKSGFSSNSNGRHLLVFIRQKTKSKFGDTLGSISDMSFIDAGGALNDTDEERLTLVIPGNRYSALIDEKGLYTPSPSSASTSSMVSPSESDAVPFPEPAALRVNGHVEISSARRASSVYSMEIPTVKPGQPDASNNV</sequence>
<dbReference type="EMBL" id="ML178890">
    <property type="protein sequence ID" value="TFK95348.1"/>
    <property type="molecule type" value="Genomic_DNA"/>
</dbReference>
<feature type="transmembrane region" description="Helical" evidence="10">
    <location>
        <begin position="162"/>
        <end position="183"/>
    </location>
</feature>
<evidence type="ECO:0000256" key="2">
    <source>
        <dbReference type="ARBA" id="ARBA00011085"/>
    </source>
</evidence>
<organism evidence="11 12">
    <name type="scientific">Pterulicium gracile</name>
    <dbReference type="NCBI Taxonomy" id="1884261"/>
    <lineage>
        <taxon>Eukaryota</taxon>
        <taxon>Fungi</taxon>
        <taxon>Dikarya</taxon>
        <taxon>Basidiomycota</taxon>
        <taxon>Agaricomycotina</taxon>
        <taxon>Agaricomycetes</taxon>
        <taxon>Agaricomycetidae</taxon>
        <taxon>Agaricales</taxon>
        <taxon>Pleurotineae</taxon>
        <taxon>Pterulaceae</taxon>
        <taxon>Pterulicium</taxon>
    </lineage>
</organism>
<protein>
    <submittedName>
        <fullName evidence="11">Pheromone A receptor-domain-containing protein</fullName>
    </submittedName>
</protein>
<keyword evidence="4 10" id="KW-0812">Transmembrane</keyword>
<dbReference type="PRINTS" id="PR00901">
    <property type="entry name" value="PHEROMONEBAR"/>
</dbReference>
<dbReference type="GO" id="GO:0005886">
    <property type="term" value="C:plasma membrane"/>
    <property type="evidence" value="ECO:0007669"/>
    <property type="project" value="TreeGrafter"/>
</dbReference>
<dbReference type="PRINTS" id="PR00899">
    <property type="entry name" value="GPCRSTE3"/>
</dbReference>
<evidence type="ECO:0000256" key="5">
    <source>
        <dbReference type="ARBA" id="ARBA00022989"/>
    </source>
</evidence>
<dbReference type="AlphaFoldDB" id="A0A5C3Q557"/>
<evidence type="ECO:0000256" key="6">
    <source>
        <dbReference type="ARBA" id="ARBA00023040"/>
    </source>
</evidence>
<feature type="transmembrane region" description="Helical" evidence="10">
    <location>
        <begin position="204"/>
        <end position="227"/>
    </location>
</feature>
<evidence type="ECO:0000256" key="9">
    <source>
        <dbReference type="ARBA" id="ARBA00023224"/>
    </source>
</evidence>
<dbReference type="PANTHER" id="PTHR28097">
    <property type="entry name" value="PHEROMONE A FACTOR RECEPTOR"/>
    <property type="match status" value="1"/>
</dbReference>
<dbReference type="CDD" id="cd14966">
    <property type="entry name" value="7tmD_STE3"/>
    <property type="match status" value="1"/>
</dbReference>
<keyword evidence="3" id="KW-0589">Pheromone response</keyword>